<name>A0ABN8NWC4_9CNID</name>
<comment type="similarity">
    <text evidence="1">Belongs to the DNA polymerase type-B family.</text>
</comment>
<evidence type="ECO:0000256" key="7">
    <source>
        <dbReference type="ARBA" id="ARBA00023125"/>
    </source>
</evidence>
<protein>
    <recommendedName>
        <fullName evidence="2">DNA-directed DNA polymerase</fullName>
        <ecNumber evidence="2">2.7.7.7</ecNumber>
    </recommendedName>
</protein>
<feature type="non-terminal residue" evidence="10">
    <location>
        <position position="1"/>
    </location>
</feature>
<dbReference type="InterPro" id="IPR043502">
    <property type="entry name" value="DNA/RNA_pol_sf"/>
</dbReference>
<evidence type="ECO:0000256" key="3">
    <source>
        <dbReference type="ARBA" id="ARBA00022679"/>
    </source>
</evidence>
<dbReference type="Gene3D" id="3.30.420.10">
    <property type="entry name" value="Ribonuclease H-like superfamily/Ribonuclease H"/>
    <property type="match status" value="1"/>
</dbReference>
<dbReference type="EC" id="2.7.7.7" evidence="2"/>
<evidence type="ECO:0000313" key="10">
    <source>
        <dbReference type="EMBL" id="CAH3124835.1"/>
    </source>
</evidence>
<dbReference type="Gene3D" id="3.40.960.10">
    <property type="entry name" value="VSR Endonuclease"/>
    <property type="match status" value="1"/>
</dbReference>
<evidence type="ECO:0000256" key="8">
    <source>
        <dbReference type="ARBA" id="ARBA00049244"/>
    </source>
</evidence>
<evidence type="ECO:0000313" key="11">
    <source>
        <dbReference type="Proteomes" id="UP001159405"/>
    </source>
</evidence>
<keyword evidence="6" id="KW-0239">DNA-directed DNA polymerase</keyword>
<keyword evidence="5" id="KW-0235">DNA replication</keyword>
<dbReference type="Proteomes" id="UP001159405">
    <property type="component" value="Unassembled WGS sequence"/>
</dbReference>
<dbReference type="InterPro" id="IPR004868">
    <property type="entry name" value="DNA-dir_DNA_pol_B_mt/vir"/>
</dbReference>
<dbReference type="InterPro" id="IPR023211">
    <property type="entry name" value="DNA_pol_palm_dom_sf"/>
</dbReference>
<accession>A0ABN8NWC4</accession>
<keyword evidence="4" id="KW-0548">Nucleotidyltransferase</keyword>
<evidence type="ECO:0000256" key="5">
    <source>
        <dbReference type="ARBA" id="ARBA00022705"/>
    </source>
</evidence>
<proteinExistence type="inferred from homology"/>
<dbReference type="SUPFAM" id="SSF56672">
    <property type="entry name" value="DNA/RNA polymerases"/>
    <property type="match status" value="1"/>
</dbReference>
<dbReference type="InterPro" id="IPR036397">
    <property type="entry name" value="RNaseH_sf"/>
</dbReference>
<keyword evidence="11" id="KW-1185">Reference proteome</keyword>
<evidence type="ECO:0000256" key="2">
    <source>
        <dbReference type="ARBA" id="ARBA00012417"/>
    </source>
</evidence>
<gene>
    <name evidence="10" type="ORF">PLOB_00031411</name>
</gene>
<dbReference type="SUPFAM" id="SSF53098">
    <property type="entry name" value="Ribonuclease H-like"/>
    <property type="match status" value="1"/>
</dbReference>
<sequence>AYRFVPGDNTRGMDFLDGFSEMLEDIEHFVRTNHHRHDMVELFVNSNEFSNDGVSVPLHRVEDLNMDTLFMEVEKVSQSNEGLGLDDESFTVEVVLVNMPRGGGYESRHLLHSFGQKTHDILKNTRALYCPPAGCHPYCAVVCLIFADEYLRHGGRMRRRTTLAREREMIEQARRMCRRCGITPSRQGLELKDLEKICKVFFRDHSVFVVSKQHYNSVVFTYKDSPLDITEFTIYLFLDDGHYYFIKSLNSLMGKHGSFCPICEKFFQGKKGKGHKCDNGLCLACKTECVAQRKCCYCLSDTVVFSPRCLQNHTIRGLSRMYPKTSVCQAVVACTTCDLDLKAKNGVARDIEAYTGRRHVCFTGKCFCCNRRVDMLDHQCYVQPIRPDDEKFKKQHDKKRGEYIFADIETMKEERDGESVLTCNLVVVITEGGQEFVFSGRDSLQKFAEYLFCGPDSLVSHDKNYTVLFHNGARFDCFYVLKAFCDNIATDDPKVLFDGKSPLKIQFGKVQIIDSFRYFMAPLAKLPAMFGITDVCKGKFPHDFNTKHNQHYRGVIPDKEFFGTRFMKSKELKEFEDWYEEWWVEYRAGRITHWDLQEELVKYCVDDVRVLRRCWLTMAKEMYDLSKLWIGIGNCTGASFTNMVFRTMLKPNTIGLIPKGKYFKNHIQSKVGKEWLVWNDVFYYAGELRYSGKEAGEKVIRVGRKKYRVDGYHEPSKSVLEFFGCAFHGCPRCFDNDYVSVFTGKTARVMQLETSARLADLQSEGFECVVIWECDWKALKNSDQEVRRQLGEIREELAFNKPFMNPRDALYGGRTEAFAMYAGGDDSDEYIQAADVTSLYPHVMKNKLFPCAHPSVIRGSPDKFCYDLDKYFGLMYCKLIPPRGLFIPTLPFRCPLRNGSTKLMFCLCSTCAKTLQQEDCHHSDEERALEGAWCSVEVYRAVRDGYRLVEIYEVWHYVSVSPSIFTEFVNAFYKIKTECSGWPEGCDSIEQKERFLREFAQHEGVELDPDKIENNPGKRFCAKILLNSLWGFFCRRLDKPKTSIYHDADQFFAFCSDDTLHDKSFKLINDTTVIVKGKQNEESVFPDKKGNVVVSCFVTAYARLELLDIMRAVDMRVLYADTDSVFYRLSEGDATLPLGDYLGQLTPVMPSKEHVGIEFVAGGPKNYGLKYCKKGEEDDVSKHKAYFKVRGITLNKKTEEIVNFDKLKQFVLESFEKKELTPNSVTVEKFNIKRGLKNGMFDVASEVLEKKYRLVFDKRRIDFDSEDFVTYPFGY</sequence>
<dbReference type="InterPro" id="IPR006172">
    <property type="entry name" value="DNA-dir_DNA_pol_B"/>
</dbReference>
<reference evidence="10 11" key="1">
    <citation type="submission" date="2022-05" db="EMBL/GenBank/DDBJ databases">
        <authorList>
            <consortium name="Genoscope - CEA"/>
            <person name="William W."/>
        </authorList>
    </citation>
    <scope>NUCLEOTIDE SEQUENCE [LARGE SCALE GENOMIC DNA]</scope>
</reference>
<evidence type="ECO:0000256" key="1">
    <source>
        <dbReference type="ARBA" id="ARBA00005755"/>
    </source>
</evidence>
<comment type="catalytic activity">
    <reaction evidence="8">
        <text>DNA(n) + a 2'-deoxyribonucleoside 5'-triphosphate = DNA(n+1) + diphosphate</text>
        <dbReference type="Rhea" id="RHEA:22508"/>
        <dbReference type="Rhea" id="RHEA-COMP:17339"/>
        <dbReference type="Rhea" id="RHEA-COMP:17340"/>
        <dbReference type="ChEBI" id="CHEBI:33019"/>
        <dbReference type="ChEBI" id="CHEBI:61560"/>
        <dbReference type="ChEBI" id="CHEBI:173112"/>
        <dbReference type="EC" id="2.7.7.7"/>
    </reaction>
</comment>
<dbReference type="PANTHER" id="PTHR33568">
    <property type="entry name" value="DNA POLYMERASE"/>
    <property type="match status" value="1"/>
</dbReference>
<dbReference type="PRINTS" id="PR00106">
    <property type="entry name" value="DNAPOLB"/>
</dbReference>
<keyword evidence="3" id="KW-0808">Transferase</keyword>
<dbReference type="EMBL" id="CALNXK010000040">
    <property type="protein sequence ID" value="CAH3124835.1"/>
    <property type="molecule type" value="Genomic_DNA"/>
</dbReference>
<comment type="caution">
    <text evidence="10">The sequence shown here is derived from an EMBL/GenBank/DDBJ whole genome shotgun (WGS) entry which is preliminary data.</text>
</comment>
<organism evidence="10 11">
    <name type="scientific">Porites lobata</name>
    <dbReference type="NCBI Taxonomy" id="104759"/>
    <lineage>
        <taxon>Eukaryota</taxon>
        <taxon>Metazoa</taxon>
        <taxon>Cnidaria</taxon>
        <taxon>Anthozoa</taxon>
        <taxon>Hexacorallia</taxon>
        <taxon>Scleractinia</taxon>
        <taxon>Fungiina</taxon>
        <taxon>Poritidae</taxon>
        <taxon>Porites</taxon>
    </lineage>
</organism>
<keyword evidence="7" id="KW-0238">DNA-binding</keyword>
<dbReference type="Pfam" id="PF03175">
    <property type="entry name" value="DNA_pol_B_2"/>
    <property type="match status" value="2"/>
</dbReference>
<feature type="domain" description="DNA-directed DNA polymerase family B mitochondria/virus" evidence="9">
    <location>
        <begin position="807"/>
        <end position="978"/>
    </location>
</feature>
<dbReference type="PANTHER" id="PTHR33568:SF3">
    <property type="entry name" value="DNA-DIRECTED DNA POLYMERASE"/>
    <property type="match status" value="1"/>
</dbReference>
<evidence type="ECO:0000256" key="4">
    <source>
        <dbReference type="ARBA" id="ARBA00022695"/>
    </source>
</evidence>
<dbReference type="InterPro" id="IPR012337">
    <property type="entry name" value="RNaseH-like_sf"/>
</dbReference>
<feature type="domain" description="DNA-directed DNA polymerase family B mitochondria/virus" evidence="9">
    <location>
        <begin position="462"/>
        <end position="661"/>
    </location>
</feature>
<dbReference type="Gene3D" id="3.90.1600.10">
    <property type="entry name" value="Palm domain of DNA polymerase"/>
    <property type="match status" value="1"/>
</dbReference>
<evidence type="ECO:0000259" key="9">
    <source>
        <dbReference type="Pfam" id="PF03175"/>
    </source>
</evidence>
<evidence type="ECO:0000256" key="6">
    <source>
        <dbReference type="ARBA" id="ARBA00022932"/>
    </source>
</evidence>